<keyword evidence="2" id="KW-1185">Reference proteome</keyword>
<reference evidence="1" key="1">
    <citation type="submission" date="2022-11" db="EMBL/GenBank/DDBJ databases">
        <authorList>
            <person name="Petersen C."/>
        </authorList>
    </citation>
    <scope>NUCLEOTIDE SEQUENCE</scope>
    <source>
        <strain evidence="1">IBT 21917</strain>
    </source>
</reference>
<dbReference type="OrthoDB" id="5986190at2759"/>
<dbReference type="Gene3D" id="1.25.40.10">
    <property type="entry name" value="Tetratricopeptide repeat domain"/>
    <property type="match status" value="2"/>
</dbReference>
<evidence type="ECO:0000313" key="2">
    <source>
        <dbReference type="Proteomes" id="UP001146351"/>
    </source>
</evidence>
<dbReference type="SUPFAM" id="SSF48452">
    <property type="entry name" value="TPR-like"/>
    <property type="match status" value="1"/>
</dbReference>
<evidence type="ECO:0008006" key="3">
    <source>
        <dbReference type="Google" id="ProtNLM"/>
    </source>
</evidence>
<dbReference type="PANTHER" id="PTHR46082">
    <property type="entry name" value="ATP/GTP-BINDING PROTEIN-RELATED"/>
    <property type="match status" value="1"/>
</dbReference>
<reference evidence="1" key="2">
    <citation type="journal article" date="2023" name="IMA Fungus">
        <title>Comparative genomic study of the Penicillium genus elucidates a diverse pangenome and 15 lateral gene transfer events.</title>
        <authorList>
            <person name="Petersen C."/>
            <person name="Sorensen T."/>
            <person name="Nielsen M.R."/>
            <person name="Sondergaard T.E."/>
            <person name="Sorensen J.L."/>
            <person name="Fitzpatrick D.A."/>
            <person name="Frisvad J.C."/>
            <person name="Nielsen K.L."/>
        </authorList>
    </citation>
    <scope>NUCLEOTIDE SEQUENCE</scope>
    <source>
        <strain evidence="1">IBT 21917</strain>
    </source>
</reference>
<dbReference type="EMBL" id="JAPQKO010000005">
    <property type="protein sequence ID" value="KAJ5161476.1"/>
    <property type="molecule type" value="Genomic_DNA"/>
</dbReference>
<feature type="non-terminal residue" evidence="1">
    <location>
        <position position="1"/>
    </location>
</feature>
<dbReference type="InterPro" id="IPR053137">
    <property type="entry name" value="NLR-like"/>
</dbReference>
<sequence>LFPEGATLRKEVLGLTHSDTLISMANLALQYRDACLWDKAEVICEEGLDIAEKVLGYDHQLTTGGDRQLGPEHPSTIYARETLAGIYFALGEFEEAEAHFKEVIEDRKRIIGPTHLGTVGNLRNLATIYAQSGRVQEGMVLKFDALDICMSAYGCKQPSALGEMENLAMAYRDVGQWQEAEALDRQINEMNKRPLGLAHLSTLTSVINVLFDVLLQHRYGEVETILMDVLSVRKRLGQEQTLVEGMLTLQE</sequence>
<proteinExistence type="predicted"/>
<accession>A0A9W9LLK0</accession>
<dbReference type="AlphaFoldDB" id="A0A9W9LLK0"/>
<comment type="caution">
    <text evidence="1">The sequence shown here is derived from an EMBL/GenBank/DDBJ whole genome shotgun (WGS) entry which is preliminary data.</text>
</comment>
<organism evidence="1 2">
    <name type="scientific">Penicillium capsulatum</name>
    <dbReference type="NCBI Taxonomy" id="69766"/>
    <lineage>
        <taxon>Eukaryota</taxon>
        <taxon>Fungi</taxon>
        <taxon>Dikarya</taxon>
        <taxon>Ascomycota</taxon>
        <taxon>Pezizomycotina</taxon>
        <taxon>Eurotiomycetes</taxon>
        <taxon>Eurotiomycetidae</taxon>
        <taxon>Eurotiales</taxon>
        <taxon>Aspergillaceae</taxon>
        <taxon>Penicillium</taxon>
    </lineage>
</organism>
<dbReference type="Pfam" id="PF13424">
    <property type="entry name" value="TPR_12"/>
    <property type="match status" value="1"/>
</dbReference>
<evidence type="ECO:0000313" key="1">
    <source>
        <dbReference type="EMBL" id="KAJ5161476.1"/>
    </source>
</evidence>
<name>A0A9W9LLK0_9EURO</name>
<dbReference type="PANTHER" id="PTHR46082:SF11">
    <property type="entry name" value="AAA+ ATPASE DOMAIN-CONTAINING PROTEIN-RELATED"/>
    <property type="match status" value="1"/>
</dbReference>
<gene>
    <name evidence="1" type="ORF">N7492_006868</name>
</gene>
<dbReference type="InterPro" id="IPR011990">
    <property type="entry name" value="TPR-like_helical_dom_sf"/>
</dbReference>
<dbReference type="Proteomes" id="UP001146351">
    <property type="component" value="Unassembled WGS sequence"/>
</dbReference>
<dbReference type="Pfam" id="PF13374">
    <property type="entry name" value="TPR_10"/>
    <property type="match status" value="2"/>
</dbReference>
<protein>
    <recommendedName>
        <fullName evidence="3">TPR-like protein</fullName>
    </recommendedName>
</protein>